<reference evidence="2" key="2">
    <citation type="submission" date="2014-02" db="EMBL/GenBank/DDBJ databases">
        <title>Annotation of the Genome Sequence of Fusarium oxysporum f. sp. melonis 26406.</title>
        <authorList>
            <consortium name="The Broad Institute Genomics Platform"/>
            <person name="Ma L.-J."/>
            <person name="Corby-Kistler H."/>
            <person name="Broz K."/>
            <person name="Gale L.R."/>
            <person name="Jonkers W."/>
            <person name="O'Donnell K."/>
            <person name="Ploetz R."/>
            <person name="Steinberg C."/>
            <person name="Schwartz D.C."/>
            <person name="VanEtten H."/>
            <person name="Zhou S."/>
            <person name="Young S.K."/>
            <person name="Zeng Q."/>
            <person name="Gargeya S."/>
            <person name="Fitzgerald M."/>
            <person name="Abouelleil A."/>
            <person name="Alvarado L."/>
            <person name="Chapman S.B."/>
            <person name="Gainer-Dewar J."/>
            <person name="Goldberg J."/>
            <person name="Griggs A."/>
            <person name="Gujja S."/>
            <person name="Hansen M."/>
            <person name="Howarth C."/>
            <person name="Imamovic A."/>
            <person name="Ireland A."/>
            <person name="Larimer J."/>
            <person name="McCowan C."/>
            <person name="Murphy C."/>
            <person name="Pearson M."/>
            <person name="Poon T.W."/>
            <person name="Priest M."/>
            <person name="Roberts A."/>
            <person name="Saif S."/>
            <person name="Shea T."/>
            <person name="Sykes S."/>
            <person name="Wortman J."/>
            <person name="Nusbaum C."/>
            <person name="Birren B."/>
        </authorList>
    </citation>
    <scope>NUCLEOTIDE SEQUENCE</scope>
    <source>
        <strain evidence="2">26406</strain>
    </source>
</reference>
<evidence type="ECO:0000256" key="1">
    <source>
        <dbReference type="SAM" id="MobiDB-lite"/>
    </source>
</evidence>
<dbReference type="HOGENOM" id="CLU_3359745_0_0_1"/>
<organism evidence="2">
    <name type="scientific">Fusarium oxysporum f. sp. melonis 26406</name>
    <dbReference type="NCBI Taxonomy" id="1089452"/>
    <lineage>
        <taxon>Eukaryota</taxon>
        <taxon>Fungi</taxon>
        <taxon>Dikarya</taxon>
        <taxon>Ascomycota</taxon>
        <taxon>Pezizomycotina</taxon>
        <taxon>Sordariomycetes</taxon>
        <taxon>Hypocreomycetidae</taxon>
        <taxon>Hypocreales</taxon>
        <taxon>Nectriaceae</taxon>
        <taxon>Fusarium</taxon>
        <taxon>Fusarium oxysporum species complex</taxon>
    </lineage>
</organism>
<sequence length="36" mass="4019">MSAKGLRDSWKRPSSAKDPKLLLHSCLNRPKVMAVP</sequence>
<proteinExistence type="predicted"/>
<protein>
    <submittedName>
        <fullName evidence="2">Uncharacterized protein</fullName>
    </submittedName>
</protein>
<name>W9Z3Y2_FUSOX</name>
<evidence type="ECO:0000313" key="2">
    <source>
        <dbReference type="EMBL" id="EXK23347.1"/>
    </source>
</evidence>
<dbReference type="AlphaFoldDB" id="W9Z3Y2"/>
<accession>W9Z3Y2</accession>
<dbReference type="EMBL" id="KI981009">
    <property type="protein sequence ID" value="EXK23347.1"/>
    <property type="molecule type" value="Genomic_DNA"/>
</dbReference>
<feature type="region of interest" description="Disordered" evidence="1">
    <location>
        <begin position="1"/>
        <end position="22"/>
    </location>
</feature>
<dbReference type="VEuPathDB" id="FungiDB:FOMG_19872"/>
<gene>
    <name evidence="2" type="ORF">FOMG_19872</name>
</gene>
<reference evidence="2" key="1">
    <citation type="submission" date="2012-04" db="EMBL/GenBank/DDBJ databases">
        <title>The Genome Sequence of Fusarium oxysporum melonis.</title>
        <authorList>
            <consortium name="The Broad Institute Genome Sequencing Platform"/>
            <person name="Ma L.-J."/>
            <person name="Gale L.R."/>
            <person name="Schwartz D.C."/>
            <person name="Zhou S."/>
            <person name="Corby-Kistler H."/>
            <person name="Young S.K."/>
            <person name="Zeng Q."/>
            <person name="Gargeya S."/>
            <person name="Fitzgerald M."/>
            <person name="Haas B."/>
            <person name="Abouelleil A."/>
            <person name="Alvarado L."/>
            <person name="Arachchi H.M."/>
            <person name="Berlin A."/>
            <person name="Brown A."/>
            <person name="Chapman S.B."/>
            <person name="Chen Z."/>
            <person name="Dunbar C."/>
            <person name="Freedman E."/>
            <person name="Gearin G."/>
            <person name="Goldberg J."/>
            <person name="Griggs A."/>
            <person name="Gujja S."/>
            <person name="Heiman D."/>
            <person name="Howarth C."/>
            <person name="Larson L."/>
            <person name="Lui A."/>
            <person name="MacDonald P.J.P."/>
            <person name="Montmayeur A."/>
            <person name="Murphy C."/>
            <person name="Neiman D."/>
            <person name="Pearson M."/>
            <person name="Priest M."/>
            <person name="Roberts A."/>
            <person name="Saif S."/>
            <person name="Shea T."/>
            <person name="Shenoy N."/>
            <person name="Sisk P."/>
            <person name="Stolte C."/>
            <person name="Sykes S."/>
            <person name="Wortman J."/>
            <person name="Nusbaum C."/>
            <person name="Birren B."/>
        </authorList>
    </citation>
    <scope>NUCLEOTIDE SEQUENCE</scope>
    <source>
        <strain evidence="2">26406</strain>
    </source>
</reference>
<feature type="compositionally biased region" description="Basic and acidic residues" evidence="1">
    <location>
        <begin position="1"/>
        <end position="21"/>
    </location>
</feature>
<dbReference type="Proteomes" id="UP000030703">
    <property type="component" value="Unassembled WGS sequence"/>
</dbReference>